<evidence type="ECO:0000256" key="6">
    <source>
        <dbReference type="SAM" id="Phobius"/>
    </source>
</evidence>
<dbReference type="PANTHER" id="PTHR31272:SF9">
    <property type="entry name" value="BLL1027 PROTEIN"/>
    <property type="match status" value="1"/>
</dbReference>
<sequence length="230" mass="24813">MGLTPLAIALAILGGLLTAFSPCILPILPILIGRSLQTHRYGPVALVAGTMSGFAIAGSLLGVASIWLTDLANFIRIMAIAFLLILGILSIFPKLNYLLLSKLPLPKFKHTNRVNLIGEFLLGSQLGLLWTPCAGSVLGSILVLAVAEQQVFSAFILLLFYGLGAGIPMLIIAYASRYFSKSFLRLRSHSQLLQKIGGLLISMTAIAIILGWDVKIQLWLAPFFPPLFDL</sequence>
<evidence type="ECO:0000256" key="1">
    <source>
        <dbReference type="ARBA" id="ARBA00004141"/>
    </source>
</evidence>
<keyword evidence="9" id="KW-1185">Reference proteome</keyword>
<comment type="subcellular location">
    <subcellularLocation>
        <location evidence="1">Membrane</location>
        <topology evidence="1">Multi-pass membrane protein</topology>
    </subcellularLocation>
</comment>
<evidence type="ECO:0000313" key="9">
    <source>
        <dbReference type="Proteomes" id="UP000618445"/>
    </source>
</evidence>
<evidence type="ECO:0000256" key="3">
    <source>
        <dbReference type="ARBA" id="ARBA00022692"/>
    </source>
</evidence>
<evidence type="ECO:0000256" key="4">
    <source>
        <dbReference type="ARBA" id="ARBA00022989"/>
    </source>
</evidence>
<evidence type="ECO:0000313" key="8">
    <source>
        <dbReference type="EMBL" id="MBD2318325.1"/>
    </source>
</evidence>
<feature type="transmembrane region" description="Helical" evidence="6">
    <location>
        <begin position="196"/>
        <end position="220"/>
    </location>
</feature>
<keyword evidence="4 6" id="KW-1133">Transmembrane helix</keyword>
<dbReference type="Pfam" id="PF02683">
    <property type="entry name" value="DsbD_TM"/>
    <property type="match status" value="1"/>
</dbReference>
<keyword evidence="3 6" id="KW-0812">Transmembrane</keyword>
<reference evidence="8 9" key="1">
    <citation type="journal article" date="2020" name="ISME J.">
        <title>Comparative genomics reveals insights into cyanobacterial evolution and habitat adaptation.</title>
        <authorList>
            <person name="Chen M.Y."/>
            <person name="Teng W.K."/>
            <person name="Zhao L."/>
            <person name="Hu C.X."/>
            <person name="Zhou Y.K."/>
            <person name="Han B.P."/>
            <person name="Song L.R."/>
            <person name="Shu W.S."/>
        </authorList>
    </citation>
    <scope>NUCLEOTIDE SEQUENCE [LARGE SCALE GENOMIC DNA]</scope>
    <source>
        <strain evidence="8 9">FACHB-1050</strain>
    </source>
</reference>
<feature type="transmembrane region" description="Helical" evidence="6">
    <location>
        <begin position="6"/>
        <end position="32"/>
    </location>
</feature>
<comment type="similarity">
    <text evidence="2">Belongs to the DsbD family.</text>
</comment>
<dbReference type="RefSeq" id="WP_190579240.1">
    <property type="nucleotide sequence ID" value="NZ_CAWPQU010000020.1"/>
</dbReference>
<dbReference type="Proteomes" id="UP000618445">
    <property type="component" value="Unassembled WGS sequence"/>
</dbReference>
<organism evidence="8 9">
    <name type="scientific">Phormidium tenue FACHB-1050</name>
    <dbReference type="NCBI Taxonomy" id="2692857"/>
    <lineage>
        <taxon>Bacteria</taxon>
        <taxon>Bacillati</taxon>
        <taxon>Cyanobacteriota</taxon>
        <taxon>Cyanophyceae</taxon>
        <taxon>Oscillatoriophycideae</taxon>
        <taxon>Oscillatoriales</taxon>
        <taxon>Oscillatoriaceae</taxon>
        <taxon>Phormidium</taxon>
    </lineage>
</organism>
<keyword evidence="5 6" id="KW-0472">Membrane</keyword>
<evidence type="ECO:0000259" key="7">
    <source>
        <dbReference type="Pfam" id="PF02683"/>
    </source>
</evidence>
<dbReference type="PANTHER" id="PTHR31272">
    <property type="entry name" value="CYTOCHROME C-TYPE BIOGENESIS PROTEIN HI_1454-RELATED"/>
    <property type="match status" value="1"/>
</dbReference>
<feature type="transmembrane region" description="Helical" evidence="6">
    <location>
        <begin position="120"/>
        <end position="146"/>
    </location>
</feature>
<dbReference type="InterPro" id="IPR003834">
    <property type="entry name" value="Cyt_c_assmbl_TM_dom"/>
</dbReference>
<feature type="transmembrane region" description="Helical" evidence="6">
    <location>
        <begin position="44"/>
        <end position="68"/>
    </location>
</feature>
<evidence type="ECO:0000256" key="2">
    <source>
        <dbReference type="ARBA" id="ARBA00006143"/>
    </source>
</evidence>
<feature type="transmembrane region" description="Helical" evidence="6">
    <location>
        <begin position="74"/>
        <end position="99"/>
    </location>
</feature>
<comment type="caution">
    <text evidence="8">The sequence shown here is derived from an EMBL/GenBank/DDBJ whole genome shotgun (WGS) entry which is preliminary data.</text>
</comment>
<accession>A0ABR8CDB6</accession>
<feature type="domain" description="Cytochrome C biogenesis protein transmembrane" evidence="7">
    <location>
        <begin position="7"/>
        <end position="177"/>
    </location>
</feature>
<proteinExistence type="inferred from homology"/>
<feature type="transmembrane region" description="Helical" evidence="6">
    <location>
        <begin position="152"/>
        <end position="175"/>
    </location>
</feature>
<evidence type="ECO:0000256" key="5">
    <source>
        <dbReference type="ARBA" id="ARBA00023136"/>
    </source>
</evidence>
<dbReference type="InterPro" id="IPR051790">
    <property type="entry name" value="Cytochrome_c-biogenesis_DsbD"/>
</dbReference>
<protein>
    <submittedName>
        <fullName evidence="8">Cytochrome c biogenesis protein CcdA</fullName>
    </submittedName>
</protein>
<gene>
    <name evidence="8" type="ORF">H6G05_15905</name>
</gene>
<name>A0ABR8CDB6_9CYAN</name>
<dbReference type="EMBL" id="JACJQY010000027">
    <property type="protein sequence ID" value="MBD2318325.1"/>
    <property type="molecule type" value="Genomic_DNA"/>
</dbReference>